<dbReference type="Proteomes" id="UP000068832">
    <property type="component" value="Chromosome"/>
</dbReference>
<dbReference type="AlphaFoldDB" id="A0A088E4B0"/>
<dbReference type="InterPro" id="IPR002734">
    <property type="entry name" value="RibDG_C"/>
</dbReference>
<evidence type="ECO:0000259" key="9">
    <source>
        <dbReference type="Pfam" id="PF01872"/>
    </source>
</evidence>
<dbReference type="EMBL" id="CP012174">
    <property type="protein sequence ID" value="AKV77702.1"/>
    <property type="molecule type" value="Genomic_DNA"/>
</dbReference>
<dbReference type="EMBL" id="CP012175">
    <property type="protein sequence ID" value="AKV79947.1"/>
    <property type="molecule type" value="Genomic_DNA"/>
</dbReference>
<evidence type="ECO:0000313" key="20">
    <source>
        <dbReference type="Proteomes" id="UP000062475"/>
    </source>
</evidence>
<dbReference type="EMBL" id="CP012173">
    <property type="protein sequence ID" value="AKV75456.1"/>
    <property type="molecule type" value="Genomic_DNA"/>
</dbReference>
<evidence type="ECO:0000256" key="3">
    <source>
        <dbReference type="ARBA" id="ARBA00022619"/>
    </source>
</evidence>
<protein>
    <recommendedName>
        <fullName evidence="8">2,5-diamino-6-(ribosylamino)-4(3H)-pyrimidinone 5'-phosphate reductase</fullName>
        <ecNumber evidence="8">1.1.1.302</ecNumber>
    </recommendedName>
</protein>
<evidence type="ECO:0000313" key="18">
    <source>
        <dbReference type="Proteomes" id="UP000061362"/>
    </source>
</evidence>
<evidence type="ECO:0000256" key="2">
    <source>
        <dbReference type="ARBA" id="ARBA00009723"/>
    </source>
</evidence>
<dbReference type="Proteomes" id="UP000029084">
    <property type="component" value="Chromosome"/>
</dbReference>
<dbReference type="InterPro" id="IPR024072">
    <property type="entry name" value="DHFR-like_dom_sf"/>
</dbReference>
<dbReference type="Proteomes" id="UP000062398">
    <property type="component" value="Chromosome"/>
</dbReference>
<keyword evidence="3" id="KW-0686">Riboflavin biosynthesis</keyword>
<evidence type="ECO:0000313" key="10">
    <source>
        <dbReference type="EMBL" id="AIM26185.1"/>
    </source>
</evidence>
<evidence type="ECO:0000313" key="15">
    <source>
        <dbReference type="EMBL" id="AKV82191.1"/>
    </source>
</evidence>
<comment type="catalytic activity">
    <reaction evidence="7">
        <text>2,5-diamino-6-(1-D-ribitylamino)pyrimidin-4(3H)-one 5'-phosphate + NADP(+) = 2,5-diamino-6-(1-D-ribosylamino)pyrimidin-4(3H)-one 5'-phosphate + NADPH + H(+)</text>
        <dbReference type="Rhea" id="RHEA:27278"/>
        <dbReference type="ChEBI" id="CHEBI:15378"/>
        <dbReference type="ChEBI" id="CHEBI:57783"/>
        <dbReference type="ChEBI" id="CHEBI:58349"/>
        <dbReference type="ChEBI" id="CHEBI:58890"/>
        <dbReference type="ChEBI" id="CHEBI:59545"/>
        <dbReference type="EC" id="1.1.1.302"/>
    </reaction>
</comment>
<dbReference type="GO" id="GO:0008703">
    <property type="term" value="F:5-amino-6-(5-phosphoribosylamino)uracil reductase activity"/>
    <property type="evidence" value="ECO:0007669"/>
    <property type="project" value="InterPro"/>
</dbReference>
<feature type="domain" description="Bacterial bifunctional deaminase-reductase C-terminal" evidence="9">
    <location>
        <begin position="3"/>
        <end position="196"/>
    </location>
</feature>
<dbReference type="OMA" id="HLITEWE"/>
<dbReference type="InterPro" id="IPR050765">
    <property type="entry name" value="Riboflavin_Biosynth_HTPR"/>
</dbReference>
<dbReference type="NCBIfam" id="TIGR01508">
    <property type="entry name" value="rib_reduct_arch"/>
    <property type="match status" value="1"/>
</dbReference>
<dbReference type="Gene3D" id="3.40.430.10">
    <property type="entry name" value="Dihydrofolate Reductase, subunit A"/>
    <property type="match status" value="1"/>
</dbReference>
<evidence type="ECO:0000313" key="14">
    <source>
        <dbReference type="EMBL" id="AKV79947.1"/>
    </source>
</evidence>
<dbReference type="Pfam" id="PF01872">
    <property type="entry name" value="RibD_C"/>
    <property type="match status" value="1"/>
</dbReference>
<dbReference type="EMBL" id="CP012176">
    <property type="protein sequence ID" value="AKV82191.1"/>
    <property type="molecule type" value="Genomic_DNA"/>
</dbReference>
<dbReference type="Proteomes" id="UP000061362">
    <property type="component" value="Chromosome"/>
</dbReference>
<evidence type="ECO:0000313" key="16">
    <source>
        <dbReference type="Proteomes" id="UP000029084"/>
    </source>
</evidence>
<dbReference type="GO" id="GO:0009231">
    <property type="term" value="P:riboflavin biosynthetic process"/>
    <property type="evidence" value="ECO:0007669"/>
    <property type="project" value="UniProtKB-KW"/>
</dbReference>
<organism evidence="10 16">
    <name type="scientific">Metallosphaera sedula</name>
    <dbReference type="NCBI Taxonomy" id="43687"/>
    <lineage>
        <taxon>Archaea</taxon>
        <taxon>Thermoproteota</taxon>
        <taxon>Thermoprotei</taxon>
        <taxon>Sulfolobales</taxon>
        <taxon>Sulfolobaceae</taxon>
        <taxon>Metallosphaera</taxon>
    </lineage>
</organism>
<evidence type="ECO:0000256" key="5">
    <source>
        <dbReference type="ARBA" id="ARBA00023002"/>
    </source>
</evidence>
<evidence type="ECO:0000313" key="19">
    <source>
        <dbReference type="Proteomes" id="UP000062398"/>
    </source>
</evidence>
<keyword evidence="4" id="KW-0521">NADP</keyword>
<gene>
    <name evidence="10" type="ORF">HA72_0021</name>
    <name evidence="11" type="ORF">MsedA_0023</name>
    <name evidence="12" type="ORF">MsedB_0023</name>
    <name evidence="13" type="ORF">MsedC_0022</name>
    <name evidence="14" type="ORF">MsedD_0023</name>
    <name evidence="15" type="ORF">MsedE_0023</name>
</gene>
<evidence type="ECO:0000256" key="7">
    <source>
        <dbReference type="ARBA" id="ARBA00049020"/>
    </source>
</evidence>
<dbReference type="Proteomes" id="UP000062475">
    <property type="component" value="Chromosome"/>
</dbReference>
<reference evidence="15 17" key="3">
    <citation type="submission" date="2015-07" db="EMBL/GenBank/DDBJ databases">
        <title>Physiological, transcriptional responses and genome re-sequencing of acid resistant extremely thermoacidophilic Metallosphaera sedula SARC-M1.</title>
        <authorList>
            <person name="Ai C."/>
            <person name="McCarthy S."/>
            <person name="Eckrich V."/>
            <person name="Rudrappa D."/>
            <person name="Qiu G."/>
            <person name="Blum P."/>
        </authorList>
    </citation>
    <scope>NUCLEOTIDE SEQUENCE [LARGE SCALE GENOMIC DNA]</scope>
    <source>
        <strain evidence="15 17">SARC-M1</strain>
    </source>
</reference>
<dbReference type="GeneID" id="91756871"/>
<accession>A0A088E4B0</accession>
<reference evidence="18 19" key="2">
    <citation type="journal article" date="2015" name="Genome Announc.">
        <title>Complete Genome Sequences of Evolved Arsenate-Resistant Metallosphaera sedula Strains.</title>
        <authorList>
            <person name="Ai C."/>
            <person name="McCarthy S."/>
            <person name="Schackwitz W."/>
            <person name="Martin J."/>
            <person name="Lipzen A."/>
            <person name="Blum P."/>
        </authorList>
    </citation>
    <scope>NUCLEOTIDE SEQUENCE [LARGE SCALE GENOMIC DNA]</scope>
    <source>
        <strain evidence="13 19">ARS120-1</strain>
        <strain evidence="14 18">ARS120-2</strain>
        <strain evidence="11 21">ARS50-1</strain>
        <strain evidence="12 20">ARS50-2</strain>
    </source>
</reference>
<evidence type="ECO:0000313" key="13">
    <source>
        <dbReference type="EMBL" id="AKV77702.1"/>
    </source>
</evidence>
<dbReference type="EC" id="1.1.1.302" evidence="8"/>
<evidence type="ECO:0000256" key="4">
    <source>
        <dbReference type="ARBA" id="ARBA00022857"/>
    </source>
</evidence>
<comment type="pathway">
    <text evidence="1">Cofactor biosynthesis; riboflavin biosynthesis.</text>
</comment>
<dbReference type="EMBL" id="CP012172">
    <property type="protein sequence ID" value="AKV73212.1"/>
    <property type="molecule type" value="Genomic_DNA"/>
</dbReference>
<proteinExistence type="inferred from homology"/>
<evidence type="ECO:0000313" key="17">
    <source>
        <dbReference type="Proteomes" id="UP000056255"/>
    </source>
</evidence>
<dbReference type="EMBL" id="CP008822">
    <property type="protein sequence ID" value="AIM26185.1"/>
    <property type="molecule type" value="Genomic_DNA"/>
</dbReference>
<dbReference type="OrthoDB" id="10178at2157"/>
<dbReference type="PATRIC" id="fig|43687.5.peg.22"/>
<dbReference type="InterPro" id="IPR006401">
    <property type="entry name" value="Rib_reduct_arc"/>
</dbReference>
<dbReference type="Proteomes" id="UP000056255">
    <property type="component" value="Chromosome"/>
</dbReference>
<dbReference type="SUPFAM" id="SSF53597">
    <property type="entry name" value="Dihydrofolate reductase-like"/>
    <property type="match status" value="1"/>
</dbReference>
<evidence type="ECO:0000256" key="1">
    <source>
        <dbReference type="ARBA" id="ARBA00005104"/>
    </source>
</evidence>
<dbReference type="PANTHER" id="PTHR38011">
    <property type="entry name" value="DIHYDROFOLATE REDUCTASE FAMILY PROTEIN (AFU_ORTHOLOGUE AFUA_8G06820)"/>
    <property type="match status" value="1"/>
</dbReference>
<keyword evidence="5 10" id="KW-0560">Oxidoreductase</keyword>
<evidence type="ECO:0000313" key="11">
    <source>
        <dbReference type="EMBL" id="AKV73212.1"/>
    </source>
</evidence>
<evidence type="ECO:0000256" key="8">
    <source>
        <dbReference type="NCBIfam" id="TIGR01508"/>
    </source>
</evidence>
<comment type="similarity">
    <text evidence="2">Belongs to the HTP reductase family.</text>
</comment>
<sequence length="206" mass="22912">MRPYIIISSTMTIDGKIAAKDSFSELSCRYDKIRQHMLRAQVDAVMIGARTARVDNPRLTLKYYTGKNPIRVIVTNSGDLDPGLKIFNIPPSTVVYTRNLSDSLKELTKKGVYVRTFSTLCDAMADLYKTFSVRTVMVEGGGKLNWSLMKEGCVDEVRVTVSPRVFGSGTSIFDGDGFPGSMSPTLKLHSAYRCQCGEEIVLIYKK</sequence>
<evidence type="ECO:0000256" key="6">
    <source>
        <dbReference type="ARBA" id="ARBA00047550"/>
    </source>
</evidence>
<dbReference type="PANTHER" id="PTHR38011:SF7">
    <property type="entry name" value="2,5-DIAMINO-6-RIBOSYLAMINO-4(3H)-PYRIMIDINONE 5'-PHOSPHATE REDUCTASE"/>
    <property type="match status" value="1"/>
</dbReference>
<name>A0A088E4B0_9CREN</name>
<evidence type="ECO:0000313" key="21">
    <source>
        <dbReference type="Proteomes" id="UP000068832"/>
    </source>
</evidence>
<reference evidence="10 16" key="1">
    <citation type="journal article" date="2014" name="J. Bacteriol.">
        <title>Role of an Archaeal PitA Transporter in the Copper and Arsenic Resistance of Metallosphaera sedula, an Extreme Thermoacidophile.</title>
        <authorList>
            <person name="McCarthy S."/>
            <person name="Ai C."/>
            <person name="Wheaton G."/>
            <person name="Tevatia R."/>
            <person name="Eckrich V."/>
            <person name="Kelly R."/>
            <person name="Blum P."/>
        </authorList>
    </citation>
    <scope>NUCLEOTIDE SEQUENCE [LARGE SCALE GENOMIC DNA]</scope>
    <source>
        <strain evidence="10 16">CuR1</strain>
    </source>
</reference>
<comment type="catalytic activity">
    <reaction evidence="6">
        <text>2,5-diamino-6-(1-D-ribitylamino)pyrimidin-4(3H)-one 5'-phosphate + NAD(+) = 2,5-diamino-6-(1-D-ribosylamino)pyrimidin-4(3H)-one 5'-phosphate + NADH + H(+)</text>
        <dbReference type="Rhea" id="RHEA:27274"/>
        <dbReference type="ChEBI" id="CHEBI:15378"/>
        <dbReference type="ChEBI" id="CHEBI:57540"/>
        <dbReference type="ChEBI" id="CHEBI:57945"/>
        <dbReference type="ChEBI" id="CHEBI:58890"/>
        <dbReference type="ChEBI" id="CHEBI:59545"/>
        <dbReference type="EC" id="1.1.1.302"/>
    </reaction>
</comment>
<dbReference type="RefSeq" id="WP_011921167.1">
    <property type="nucleotide sequence ID" value="NZ_AP019770.1"/>
</dbReference>
<evidence type="ECO:0000313" key="12">
    <source>
        <dbReference type="EMBL" id="AKV75456.1"/>
    </source>
</evidence>